<sequence>MPKGFTPPFVPVDEALKEKDQEDDKRSSLRFVKYFGKVVLYRSMVQNMKMLKASMKRLWIKRRASHRVIQRHRLTSPKDPPTLFFKVYKY</sequence>
<dbReference type="AlphaFoldDB" id="A0A9J6B0W6"/>
<evidence type="ECO:0000313" key="1">
    <source>
        <dbReference type="EMBL" id="KAG5630007.1"/>
    </source>
</evidence>
<dbReference type="EMBL" id="JACXVP010000001">
    <property type="protein sequence ID" value="KAG5630007.1"/>
    <property type="molecule type" value="Genomic_DNA"/>
</dbReference>
<organism evidence="1 2">
    <name type="scientific">Solanum commersonii</name>
    <name type="common">Commerson's wild potato</name>
    <name type="synonym">Commerson's nightshade</name>
    <dbReference type="NCBI Taxonomy" id="4109"/>
    <lineage>
        <taxon>Eukaryota</taxon>
        <taxon>Viridiplantae</taxon>
        <taxon>Streptophyta</taxon>
        <taxon>Embryophyta</taxon>
        <taxon>Tracheophyta</taxon>
        <taxon>Spermatophyta</taxon>
        <taxon>Magnoliopsida</taxon>
        <taxon>eudicotyledons</taxon>
        <taxon>Gunneridae</taxon>
        <taxon>Pentapetalae</taxon>
        <taxon>asterids</taxon>
        <taxon>lamiids</taxon>
        <taxon>Solanales</taxon>
        <taxon>Solanaceae</taxon>
        <taxon>Solanoideae</taxon>
        <taxon>Solaneae</taxon>
        <taxon>Solanum</taxon>
    </lineage>
</organism>
<evidence type="ECO:0000313" key="2">
    <source>
        <dbReference type="Proteomes" id="UP000824120"/>
    </source>
</evidence>
<protein>
    <submittedName>
        <fullName evidence="1">Uncharacterized protein</fullName>
    </submittedName>
</protein>
<keyword evidence="2" id="KW-1185">Reference proteome</keyword>
<reference evidence="1 2" key="1">
    <citation type="submission" date="2020-09" db="EMBL/GenBank/DDBJ databases">
        <title>De no assembly of potato wild relative species, Solanum commersonii.</title>
        <authorList>
            <person name="Cho K."/>
        </authorList>
    </citation>
    <scope>NUCLEOTIDE SEQUENCE [LARGE SCALE GENOMIC DNA]</scope>
    <source>
        <strain evidence="1">LZ3.2</strain>
        <tissue evidence="1">Leaf</tissue>
    </source>
</reference>
<dbReference type="Proteomes" id="UP000824120">
    <property type="component" value="Chromosome 1"/>
</dbReference>
<name>A0A9J6B0W6_SOLCO</name>
<accession>A0A9J6B0W6</accession>
<gene>
    <name evidence="1" type="ORF">H5410_001724</name>
</gene>
<proteinExistence type="predicted"/>
<comment type="caution">
    <text evidence="1">The sequence shown here is derived from an EMBL/GenBank/DDBJ whole genome shotgun (WGS) entry which is preliminary data.</text>
</comment>